<keyword evidence="3" id="KW-0012">Acyltransferase</keyword>
<evidence type="ECO:0000313" key="5">
    <source>
        <dbReference type="EMBL" id="CAD7630255.1"/>
    </source>
</evidence>
<dbReference type="Pfam" id="PF00583">
    <property type="entry name" value="Acetyltransf_1"/>
    <property type="match status" value="1"/>
</dbReference>
<dbReference type="AlphaFoldDB" id="A0A7R9KVL6"/>
<dbReference type="Proteomes" id="UP000759131">
    <property type="component" value="Unassembled WGS sequence"/>
</dbReference>
<evidence type="ECO:0000313" key="6">
    <source>
        <dbReference type="Proteomes" id="UP000759131"/>
    </source>
</evidence>
<dbReference type="OrthoDB" id="6500450at2759"/>
<dbReference type="InterPro" id="IPR000182">
    <property type="entry name" value="GNAT_dom"/>
</dbReference>
<name>A0A7R9KVL6_9ACAR</name>
<evidence type="ECO:0000259" key="4">
    <source>
        <dbReference type="PROSITE" id="PS51186"/>
    </source>
</evidence>
<evidence type="ECO:0000256" key="3">
    <source>
        <dbReference type="ARBA" id="ARBA00023315"/>
    </source>
</evidence>
<dbReference type="GO" id="GO:0008080">
    <property type="term" value="F:N-acetyltransferase activity"/>
    <property type="evidence" value="ECO:0007669"/>
    <property type="project" value="TreeGrafter"/>
</dbReference>
<dbReference type="PANTHER" id="PTHR10545:SF29">
    <property type="entry name" value="GH14572P-RELATED"/>
    <property type="match status" value="1"/>
</dbReference>
<evidence type="ECO:0000256" key="2">
    <source>
        <dbReference type="ARBA" id="ARBA00022679"/>
    </source>
</evidence>
<keyword evidence="2" id="KW-0808">Transferase</keyword>
<dbReference type="FunFam" id="3.40.630.30:FF:000064">
    <property type="entry name" value="GNAT family acetyltransferase"/>
    <property type="match status" value="1"/>
</dbReference>
<evidence type="ECO:0000256" key="1">
    <source>
        <dbReference type="ARBA" id="ARBA00008694"/>
    </source>
</evidence>
<dbReference type="InterPro" id="IPR051016">
    <property type="entry name" value="Diverse_Substrate_AcTransf"/>
</dbReference>
<keyword evidence="6" id="KW-1185">Reference proteome</keyword>
<dbReference type="PANTHER" id="PTHR10545">
    <property type="entry name" value="DIAMINE N-ACETYLTRANSFERASE"/>
    <property type="match status" value="1"/>
</dbReference>
<sequence length="170" mass="19551">MFTIRVGVREDCAAIEGMIRELAVYEKMPDGPKIDRRVLETDGFDRSGDPLFRTFVAERTDNESRELIGFALYFYKYSTWEGKGLWMEDLYVKPEHRGSGVGYALLRAVAKQTADEGCARLEWNCLDWNHSSIEFYKKLKAVDLTEADGWHCFRLTAHQCSQLVSPSPQQ</sequence>
<dbReference type="CDD" id="cd04301">
    <property type="entry name" value="NAT_SF"/>
    <property type="match status" value="1"/>
</dbReference>
<dbReference type="SUPFAM" id="SSF55729">
    <property type="entry name" value="Acyl-CoA N-acyltransferases (Nat)"/>
    <property type="match status" value="1"/>
</dbReference>
<dbReference type="EMBL" id="OC862464">
    <property type="protein sequence ID" value="CAD7630255.1"/>
    <property type="molecule type" value="Genomic_DNA"/>
</dbReference>
<proteinExistence type="inferred from homology"/>
<organism evidence="5">
    <name type="scientific">Medioppia subpectinata</name>
    <dbReference type="NCBI Taxonomy" id="1979941"/>
    <lineage>
        <taxon>Eukaryota</taxon>
        <taxon>Metazoa</taxon>
        <taxon>Ecdysozoa</taxon>
        <taxon>Arthropoda</taxon>
        <taxon>Chelicerata</taxon>
        <taxon>Arachnida</taxon>
        <taxon>Acari</taxon>
        <taxon>Acariformes</taxon>
        <taxon>Sarcoptiformes</taxon>
        <taxon>Oribatida</taxon>
        <taxon>Brachypylina</taxon>
        <taxon>Oppioidea</taxon>
        <taxon>Oppiidae</taxon>
        <taxon>Medioppia</taxon>
    </lineage>
</organism>
<comment type="similarity">
    <text evidence="1">Belongs to the acetyltransferase family.</text>
</comment>
<accession>A0A7R9KVL6</accession>
<dbReference type="PROSITE" id="PS51186">
    <property type="entry name" value="GNAT"/>
    <property type="match status" value="1"/>
</dbReference>
<protein>
    <recommendedName>
        <fullName evidence="4">N-acetyltransferase domain-containing protein</fullName>
    </recommendedName>
</protein>
<reference evidence="5" key="1">
    <citation type="submission" date="2020-11" db="EMBL/GenBank/DDBJ databases">
        <authorList>
            <person name="Tran Van P."/>
        </authorList>
    </citation>
    <scope>NUCLEOTIDE SEQUENCE</scope>
</reference>
<feature type="domain" description="N-acetyltransferase" evidence="4">
    <location>
        <begin position="2"/>
        <end position="170"/>
    </location>
</feature>
<dbReference type="Gene3D" id="3.40.630.30">
    <property type="match status" value="1"/>
</dbReference>
<gene>
    <name evidence="5" type="ORF">OSB1V03_LOCUS10668</name>
</gene>
<dbReference type="EMBL" id="CAJPIZ010007889">
    <property type="protein sequence ID" value="CAG2110685.1"/>
    <property type="molecule type" value="Genomic_DNA"/>
</dbReference>
<dbReference type="InterPro" id="IPR016181">
    <property type="entry name" value="Acyl_CoA_acyltransferase"/>
</dbReference>